<keyword evidence="3" id="KW-0862">Zinc</keyword>
<dbReference type="Proteomes" id="UP000813385">
    <property type="component" value="Unassembled WGS sequence"/>
</dbReference>
<keyword evidence="2" id="KW-0479">Metal-binding</keyword>
<evidence type="ECO:0000313" key="9">
    <source>
        <dbReference type="Proteomes" id="UP000813385"/>
    </source>
</evidence>
<dbReference type="EMBL" id="JAGPXD010000005">
    <property type="protein sequence ID" value="KAH7354012.1"/>
    <property type="molecule type" value="Genomic_DNA"/>
</dbReference>
<evidence type="ECO:0000256" key="2">
    <source>
        <dbReference type="ARBA" id="ARBA00022723"/>
    </source>
</evidence>
<dbReference type="AlphaFoldDB" id="A0A8K0T6D2"/>
<dbReference type="GO" id="GO:0016491">
    <property type="term" value="F:oxidoreductase activity"/>
    <property type="evidence" value="ECO:0007669"/>
    <property type="project" value="UniProtKB-KW"/>
</dbReference>
<dbReference type="Gene3D" id="3.90.180.10">
    <property type="entry name" value="Medium-chain alcohol dehydrogenases, catalytic domain"/>
    <property type="match status" value="1"/>
</dbReference>
<feature type="coiled-coil region" evidence="5">
    <location>
        <begin position="10"/>
        <end position="44"/>
    </location>
</feature>
<dbReference type="InterPro" id="IPR002328">
    <property type="entry name" value="ADH_Zn_CS"/>
</dbReference>
<dbReference type="OrthoDB" id="3941538at2759"/>
<comment type="cofactor">
    <cofactor evidence="1">
        <name>Zn(2+)</name>
        <dbReference type="ChEBI" id="CHEBI:29105"/>
    </cofactor>
</comment>
<dbReference type="PANTHER" id="PTHR42813:SF1">
    <property type="entry name" value="DEHYDROGENASE, PUTATIVE (AFU_ORTHOLOGUE AFUA_5G03930)-RELATED"/>
    <property type="match status" value="1"/>
</dbReference>
<dbReference type="Pfam" id="PF08240">
    <property type="entry name" value="ADH_N"/>
    <property type="match status" value="1"/>
</dbReference>
<feature type="region of interest" description="Disordered" evidence="6">
    <location>
        <begin position="289"/>
        <end position="412"/>
    </location>
</feature>
<accession>A0A8K0T6D2</accession>
<evidence type="ECO:0000256" key="1">
    <source>
        <dbReference type="ARBA" id="ARBA00001947"/>
    </source>
</evidence>
<feature type="compositionally biased region" description="Polar residues" evidence="6">
    <location>
        <begin position="298"/>
        <end position="309"/>
    </location>
</feature>
<evidence type="ECO:0000313" key="8">
    <source>
        <dbReference type="EMBL" id="KAH7354012.1"/>
    </source>
</evidence>
<dbReference type="SUPFAM" id="SSF51735">
    <property type="entry name" value="NAD(P)-binding Rossmann-fold domains"/>
    <property type="match status" value="1"/>
</dbReference>
<dbReference type="GO" id="GO:0008270">
    <property type="term" value="F:zinc ion binding"/>
    <property type="evidence" value="ECO:0007669"/>
    <property type="project" value="InterPro"/>
</dbReference>
<keyword evidence="5" id="KW-0175">Coiled coil</keyword>
<organism evidence="8 9">
    <name type="scientific">Plectosphaerella cucumerina</name>
    <dbReference type="NCBI Taxonomy" id="40658"/>
    <lineage>
        <taxon>Eukaryota</taxon>
        <taxon>Fungi</taxon>
        <taxon>Dikarya</taxon>
        <taxon>Ascomycota</taxon>
        <taxon>Pezizomycotina</taxon>
        <taxon>Sordariomycetes</taxon>
        <taxon>Hypocreomycetidae</taxon>
        <taxon>Glomerellales</taxon>
        <taxon>Plectosphaerellaceae</taxon>
        <taxon>Plectosphaerella</taxon>
    </lineage>
</organism>
<dbReference type="Gene3D" id="3.40.50.720">
    <property type="entry name" value="NAD(P)-binding Rossmann-like Domain"/>
    <property type="match status" value="1"/>
</dbReference>
<dbReference type="InterPro" id="IPR011032">
    <property type="entry name" value="GroES-like_sf"/>
</dbReference>
<dbReference type="PANTHER" id="PTHR42813">
    <property type="entry name" value="ZINC-TYPE ALCOHOL DEHYDROGENASE-LIKE"/>
    <property type="match status" value="1"/>
</dbReference>
<feature type="compositionally biased region" description="Basic residues" evidence="6">
    <location>
        <begin position="396"/>
        <end position="410"/>
    </location>
</feature>
<keyword evidence="9" id="KW-1185">Reference proteome</keyword>
<name>A0A8K0T6D2_9PEZI</name>
<dbReference type="PROSITE" id="PS00059">
    <property type="entry name" value="ADH_ZINC"/>
    <property type="match status" value="1"/>
</dbReference>
<feature type="domain" description="Alcohol dehydrogenase-like N-terminal" evidence="7">
    <location>
        <begin position="570"/>
        <end position="699"/>
    </location>
</feature>
<evidence type="ECO:0000256" key="5">
    <source>
        <dbReference type="SAM" id="Coils"/>
    </source>
</evidence>
<dbReference type="SUPFAM" id="SSF50129">
    <property type="entry name" value="GroES-like"/>
    <property type="match status" value="1"/>
</dbReference>
<dbReference type="InterPro" id="IPR036291">
    <property type="entry name" value="NAD(P)-bd_dom_sf"/>
</dbReference>
<feature type="region of interest" description="Disordered" evidence="6">
    <location>
        <begin position="206"/>
        <end position="276"/>
    </location>
</feature>
<reference evidence="8" key="1">
    <citation type="journal article" date="2021" name="Nat. Commun.">
        <title>Genetic determinants of endophytism in the Arabidopsis root mycobiome.</title>
        <authorList>
            <person name="Mesny F."/>
            <person name="Miyauchi S."/>
            <person name="Thiergart T."/>
            <person name="Pickel B."/>
            <person name="Atanasova L."/>
            <person name="Karlsson M."/>
            <person name="Huettel B."/>
            <person name="Barry K.W."/>
            <person name="Haridas S."/>
            <person name="Chen C."/>
            <person name="Bauer D."/>
            <person name="Andreopoulos W."/>
            <person name="Pangilinan J."/>
            <person name="LaButti K."/>
            <person name="Riley R."/>
            <person name="Lipzen A."/>
            <person name="Clum A."/>
            <person name="Drula E."/>
            <person name="Henrissat B."/>
            <person name="Kohler A."/>
            <person name="Grigoriev I.V."/>
            <person name="Martin F.M."/>
            <person name="Hacquard S."/>
        </authorList>
    </citation>
    <scope>NUCLEOTIDE SEQUENCE</scope>
    <source>
        <strain evidence="8">MPI-CAGE-AT-0016</strain>
    </source>
</reference>
<feature type="compositionally biased region" description="Basic and acidic residues" evidence="6">
    <location>
        <begin position="234"/>
        <end position="248"/>
    </location>
</feature>
<keyword evidence="4" id="KW-0560">Oxidoreductase</keyword>
<evidence type="ECO:0000259" key="7">
    <source>
        <dbReference type="Pfam" id="PF08240"/>
    </source>
</evidence>
<proteinExistence type="predicted"/>
<evidence type="ECO:0000256" key="3">
    <source>
        <dbReference type="ARBA" id="ARBA00022833"/>
    </source>
</evidence>
<gene>
    <name evidence="8" type="ORF">B0T11DRAFT_320851</name>
</gene>
<dbReference type="InterPro" id="IPR013154">
    <property type="entry name" value="ADH-like_N"/>
</dbReference>
<evidence type="ECO:0000256" key="4">
    <source>
        <dbReference type="ARBA" id="ARBA00023002"/>
    </source>
</evidence>
<sequence length="957" mass="104728">MVNPSARQLFESIEAEHNALEATIQQQDQEIRSLKQQLSSLETAALARAEEQAANDRRVEQLAQQTAAMAQQLSNQSDEINRLKRYNAGFIAQFNVNDEWVKTQYAALSEIERLLPSCTTAMAIMNGVRADLGMKPCEIPRHEEAAGPDVVPEDGGQDEEPGLPEVVSEQLNNLSYAVFVPMEDAEMSTPAAVQGVAQGQLPEAVPDELSEEMAEAVPEGASEAIPATNQAARPETRSENSDETRSETQSEILLDLQPDTLPDATAETQPSTQPEIIHDSVEVSLVVADNSPPDTIPESATESKVNTPKSLPPSAAGGQRASPPAEDQFFTPPSHPTVPFAGVFPPQTPNRSTEKPPSAKRRMMQRPSATGSDSEDDLTKGSDTYVGKPQRGGNRGGRKAKRQKAHKKAARSGSIAERSIFWAVDPPGSNCLHTDDQLSLQSHLDDLLRSSSRQNTEINDVARAHRVLRMTPPNRHDRDRQPGKPFLLVPSAVQPSAFGINFFHHNMAVSQAAYAAEKAIGHQDAATAQDIANYSNPAHGYQDSLMKALTWQGKNSVVVQDVPRPKIVEDRDIILRVTGSTVCGSDLHLLHGSVIQMAKGDILGHEFCGVVDEVGPGVKNLKVGTRGVVSFNIACGDCFFCKQKLSSQCERTNSNTTAKAMYGTQTSGMFGYSHFTGGFGGGQAEYVRVPFGEVNLLEIPDDVPDEKALYLSDVLATSFNAVKDTKVYEGDTVAVWGAGPIGQMAGVFALMDGAKKVFFVDTEPRLTFIKERWPPAHLDKLELIDYKKLSYGVTNKPTVVSVLREKTDGRGPDVAIECVAGEYAKGWAHWFEIQLGAETDTSEILNEMIESVRSFGRCGVTGVYVGYTNHFNIGSLMERGIRLIGNGQAPVHRYWHDLMKKIQSGELDPYQMLSHRVRLEDLDKVYTSFEKHQMQKVFVETKFSFPRAEGTPELTTY</sequence>
<comment type="caution">
    <text evidence="8">The sequence shown here is derived from an EMBL/GenBank/DDBJ whole genome shotgun (WGS) entry which is preliminary data.</text>
</comment>
<dbReference type="CDD" id="cd08283">
    <property type="entry name" value="FDH_like_1"/>
    <property type="match status" value="1"/>
</dbReference>
<evidence type="ECO:0000256" key="6">
    <source>
        <dbReference type="SAM" id="MobiDB-lite"/>
    </source>
</evidence>
<protein>
    <recommendedName>
        <fullName evidence="7">Alcohol dehydrogenase-like N-terminal domain-containing protein</fullName>
    </recommendedName>
</protein>